<evidence type="ECO:0000259" key="2">
    <source>
        <dbReference type="Pfam" id="PF01370"/>
    </source>
</evidence>
<dbReference type="InterPro" id="IPR001509">
    <property type="entry name" value="Epimerase_deHydtase"/>
</dbReference>
<dbReference type="Pfam" id="PF01370">
    <property type="entry name" value="Epimerase"/>
    <property type="match status" value="1"/>
</dbReference>
<dbReference type="EMBL" id="AECS01000039">
    <property type="protein sequence ID" value="EFQ03664.1"/>
    <property type="molecule type" value="Genomic_DNA"/>
</dbReference>
<dbReference type="PANTHER" id="PTHR43000">
    <property type="entry name" value="DTDP-D-GLUCOSE 4,6-DEHYDRATASE-RELATED"/>
    <property type="match status" value="1"/>
</dbReference>
<proteinExistence type="inferred from homology"/>
<organism evidence="3 4">
    <name type="scientific">Megasphaera micronuciformis F0359</name>
    <dbReference type="NCBI Taxonomy" id="706434"/>
    <lineage>
        <taxon>Bacteria</taxon>
        <taxon>Bacillati</taxon>
        <taxon>Bacillota</taxon>
        <taxon>Negativicutes</taxon>
        <taxon>Veillonellales</taxon>
        <taxon>Veillonellaceae</taxon>
        <taxon>Megasphaera</taxon>
    </lineage>
</organism>
<evidence type="ECO:0000256" key="1">
    <source>
        <dbReference type="ARBA" id="ARBA00007637"/>
    </source>
</evidence>
<dbReference type="STRING" id="706434.HMPREF9429_01609"/>
<comment type="similarity">
    <text evidence="1">Belongs to the NAD(P)-dependent epimerase/dehydratase family.</text>
</comment>
<dbReference type="eggNOG" id="COG1087">
    <property type="taxonomic scope" value="Bacteria"/>
</dbReference>
<reference evidence="3 4" key="1">
    <citation type="submission" date="2010-08" db="EMBL/GenBank/DDBJ databases">
        <authorList>
            <person name="Weinstock G."/>
            <person name="Sodergren E."/>
            <person name="Clifton S."/>
            <person name="Fulton L."/>
            <person name="Fulton B."/>
            <person name="Courtney L."/>
            <person name="Fronick C."/>
            <person name="Harrison M."/>
            <person name="Strong C."/>
            <person name="Farmer C."/>
            <person name="Delahaunty K."/>
            <person name="Markovic C."/>
            <person name="Hall O."/>
            <person name="Minx P."/>
            <person name="Tomlinson C."/>
            <person name="Mitreva M."/>
            <person name="Hou S."/>
            <person name="Chen J."/>
            <person name="Wollam A."/>
            <person name="Pepin K.H."/>
            <person name="Johnson M."/>
            <person name="Bhonagiri V."/>
            <person name="Zhang X."/>
            <person name="Suruliraj S."/>
            <person name="Warren W."/>
            <person name="Chinwalla A."/>
            <person name="Mardis E.R."/>
            <person name="Wilson R.K."/>
        </authorList>
    </citation>
    <scope>NUCLEOTIDE SEQUENCE [LARGE SCALE GENOMIC DNA]</scope>
    <source>
        <strain evidence="3 4">F0359</strain>
    </source>
</reference>
<dbReference type="OrthoDB" id="9801785at2"/>
<dbReference type="Gene3D" id="3.90.25.10">
    <property type="entry name" value="UDP-galactose 4-epimerase, domain 1"/>
    <property type="match status" value="1"/>
</dbReference>
<name>E2ZDV2_9FIRM</name>
<dbReference type="HOGENOM" id="CLU_007383_1_7_9"/>
<dbReference type="AlphaFoldDB" id="E2ZDV2"/>
<dbReference type="Proteomes" id="UP000003195">
    <property type="component" value="Unassembled WGS sequence"/>
</dbReference>
<dbReference type="SUPFAM" id="SSF51735">
    <property type="entry name" value="NAD(P)-binding Rossmann-fold domains"/>
    <property type="match status" value="1"/>
</dbReference>
<comment type="caution">
    <text evidence="3">The sequence shown here is derived from an EMBL/GenBank/DDBJ whole genome shotgun (WGS) entry which is preliminary data.</text>
</comment>
<protein>
    <submittedName>
        <fullName evidence="3">NAD dependent epimerase/dehydratase family protein</fullName>
    </submittedName>
</protein>
<dbReference type="Gene3D" id="3.40.50.720">
    <property type="entry name" value="NAD(P)-binding Rossmann-like Domain"/>
    <property type="match status" value="1"/>
</dbReference>
<evidence type="ECO:0000313" key="4">
    <source>
        <dbReference type="Proteomes" id="UP000003195"/>
    </source>
</evidence>
<gene>
    <name evidence="3" type="ORF">HMPREF9429_01609</name>
</gene>
<feature type="domain" description="NAD-dependent epimerase/dehydratase" evidence="2">
    <location>
        <begin position="3"/>
        <end position="235"/>
    </location>
</feature>
<evidence type="ECO:0000313" key="3">
    <source>
        <dbReference type="EMBL" id="EFQ03664.1"/>
    </source>
</evidence>
<dbReference type="RefSeq" id="WP_006942892.1">
    <property type="nucleotide sequence ID" value="NZ_GL538208.1"/>
</dbReference>
<keyword evidence="4" id="KW-1185">Reference proteome</keyword>
<accession>E2ZDV2</accession>
<sequence>MKILVTGGAGFIGSHIVDMLVDRGDEVVVIDNLSTGVKENVNDKARLLCFDIRDRDRLLQVCEEEKFDAVFHEAAQTQVPYSQEHPYEDSDENVMGLLSVLEGARKTGVKKVVFSSSAAVYGDNDNLPLKEDEPLTPTSFYGLSKVISERYLEMYYKVFGLPYVVLRYANVYGERQGVHGEGGVVFVFAHALTHGEDLTIYGDGEQTRDFVYVKDVAAANVAALQDEVKPGIYNISTTIETTVNALKEILFHLSGIRKDVHYEDERTGDIVRSALDNHKAKEFLKWRPKEKIISGLASTYEYFVQEAERE</sequence>
<dbReference type="InterPro" id="IPR036291">
    <property type="entry name" value="NAD(P)-bd_dom_sf"/>
</dbReference>